<evidence type="ECO:0000259" key="8">
    <source>
        <dbReference type="Pfam" id="PF02225"/>
    </source>
</evidence>
<feature type="domain" description="Subtilisin-like protease fibronectin type-III" evidence="11">
    <location>
        <begin position="719"/>
        <end position="810"/>
    </location>
</feature>
<feature type="active site" description="Charge relay system" evidence="5">
    <location>
        <position position="613"/>
    </location>
</feature>
<evidence type="ECO:0000259" key="9">
    <source>
        <dbReference type="Pfam" id="PF04151"/>
    </source>
</evidence>
<comment type="caution">
    <text evidence="12">The sequence shown here is derived from an EMBL/GenBank/DDBJ whole genome shotgun (WGS) entry which is preliminary data.</text>
</comment>
<dbReference type="InterPro" id="IPR023828">
    <property type="entry name" value="Peptidase_S8_Ser-AS"/>
</dbReference>
<keyword evidence="2 5" id="KW-0645">Protease</keyword>
<feature type="active site" description="Charge relay system" evidence="5">
    <location>
        <position position="265"/>
    </location>
</feature>
<evidence type="ECO:0000256" key="4">
    <source>
        <dbReference type="ARBA" id="ARBA00022825"/>
    </source>
</evidence>
<dbReference type="InterPro" id="IPR037045">
    <property type="entry name" value="S8pro/Inhibitor_I9_sf"/>
</dbReference>
<dbReference type="InterPro" id="IPR007280">
    <property type="entry name" value="Peptidase_C_arc/bac"/>
</dbReference>
<dbReference type="Pfam" id="PF05922">
    <property type="entry name" value="Inhibitor_I9"/>
    <property type="match status" value="1"/>
</dbReference>
<dbReference type="Gene3D" id="2.60.40.2310">
    <property type="match status" value="1"/>
</dbReference>
<evidence type="ECO:0000259" key="10">
    <source>
        <dbReference type="Pfam" id="PF05922"/>
    </source>
</evidence>
<evidence type="ECO:0000256" key="6">
    <source>
        <dbReference type="SAM" id="SignalP"/>
    </source>
</evidence>
<gene>
    <name evidence="12" type="ORF">ACG01O_15840</name>
</gene>
<dbReference type="CDD" id="cd02120">
    <property type="entry name" value="PA_subtilisin_like"/>
    <property type="match status" value="1"/>
</dbReference>
<dbReference type="SUPFAM" id="SSF52025">
    <property type="entry name" value="PA domain"/>
    <property type="match status" value="1"/>
</dbReference>
<dbReference type="Pfam" id="PF02225">
    <property type="entry name" value="PA"/>
    <property type="match status" value="1"/>
</dbReference>
<organism evidence="12 13">
    <name type="scientific">Pelomonas baiyunensis</name>
    <dbReference type="NCBI Taxonomy" id="3299026"/>
    <lineage>
        <taxon>Bacteria</taxon>
        <taxon>Pseudomonadati</taxon>
        <taxon>Pseudomonadota</taxon>
        <taxon>Betaproteobacteria</taxon>
        <taxon>Burkholderiales</taxon>
        <taxon>Sphaerotilaceae</taxon>
        <taxon>Roseateles</taxon>
    </lineage>
</organism>
<feature type="active site" description="Charge relay system" evidence="5">
    <location>
        <position position="169"/>
    </location>
</feature>
<feature type="domain" description="Peptidase C-terminal archaeal/bacterial" evidence="9">
    <location>
        <begin position="886"/>
        <end position="955"/>
    </location>
</feature>
<evidence type="ECO:0000256" key="3">
    <source>
        <dbReference type="ARBA" id="ARBA00022801"/>
    </source>
</evidence>
<dbReference type="InterPro" id="IPR000209">
    <property type="entry name" value="Peptidase_S8/S53_dom"/>
</dbReference>
<accession>A0ABW7H1Y6</accession>
<dbReference type="InterPro" id="IPR003137">
    <property type="entry name" value="PA_domain"/>
</dbReference>
<dbReference type="PRINTS" id="PR00723">
    <property type="entry name" value="SUBTILISIN"/>
</dbReference>
<dbReference type="Gene3D" id="2.60.120.380">
    <property type="match status" value="1"/>
</dbReference>
<keyword evidence="3 5" id="KW-0378">Hydrolase</keyword>
<feature type="domain" description="Inhibitor I9" evidence="10">
    <location>
        <begin position="30"/>
        <end position="131"/>
    </location>
</feature>
<protein>
    <submittedName>
        <fullName evidence="12">S8 family serine peptidase</fullName>
    </submittedName>
</protein>
<keyword evidence="6" id="KW-0732">Signal</keyword>
<dbReference type="InterPro" id="IPR010259">
    <property type="entry name" value="S8pro/Inhibitor_I9"/>
</dbReference>
<evidence type="ECO:0000256" key="1">
    <source>
        <dbReference type="ARBA" id="ARBA00011073"/>
    </source>
</evidence>
<comment type="similarity">
    <text evidence="1 5">Belongs to the peptidase S8 family.</text>
</comment>
<evidence type="ECO:0000259" key="11">
    <source>
        <dbReference type="Pfam" id="PF17766"/>
    </source>
</evidence>
<name>A0ABW7H1Y6_9BURK</name>
<feature type="domain" description="Peptidase S8/S53" evidence="7">
    <location>
        <begin position="160"/>
        <end position="651"/>
    </location>
</feature>
<dbReference type="Pfam" id="PF00082">
    <property type="entry name" value="Peptidase_S8"/>
    <property type="match status" value="1"/>
</dbReference>
<dbReference type="InterPro" id="IPR041469">
    <property type="entry name" value="Subtilisin-like_FN3"/>
</dbReference>
<feature type="chain" id="PRO_5045695144" evidence="6">
    <location>
        <begin position="26"/>
        <end position="1057"/>
    </location>
</feature>
<dbReference type="Gene3D" id="3.50.30.30">
    <property type="match status" value="1"/>
</dbReference>
<evidence type="ECO:0000256" key="2">
    <source>
        <dbReference type="ARBA" id="ARBA00022670"/>
    </source>
</evidence>
<dbReference type="Pfam" id="PF17766">
    <property type="entry name" value="fn3_6"/>
    <property type="match status" value="1"/>
</dbReference>
<dbReference type="PROSITE" id="PS51892">
    <property type="entry name" value="SUBTILASE"/>
    <property type="match status" value="1"/>
</dbReference>
<dbReference type="PANTHER" id="PTHR10795">
    <property type="entry name" value="PROPROTEIN CONVERTASE SUBTILISIN/KEXIN"/>
    <property type="match status" value="1"/>
</dbReference>
<evidence type="ECO:0000256" key="5">
    <source>
        <dbReference type="PROSITE-ProRule" id="PRU01240"/>
    </source>
</evidence>
<dbReference type="InterPro" id="IPR036852">
    <property type="entry name" value="Peptidase_S8/S53_dom_sf"/>
</dbReference>
<dbReference type="InterPro" id="IPR015500">
    <property type="entry name" value="Peptidase_S8_subtilisin-rel"/>
</dbReference>
<sequence length="1057" mass="106973">MNMKMKPAALATLVLLSGLATSSFAQDRKTYIVQLKDEPAASYQGTVPGYAATQPTAGEPFRYSSAAVQAYVNYLSQQQSNVLSLVGNAPVLATYNTVFNGFAASLTDDEARALSANAQVAGLWQDEARKVDTISTSKFLGLTAAGGLWSQSIGGSAIKGENMVVGIVDGGIWPENPAFFDRVDANGVPSNNPADALAYGPAPASFSGTCVAGPGIDPAKHCNNKLIGIRHFNAGFKQSGQTLHWTDFPDSGRDSVGGATGHGGHGDHTASTAAGNANVTAIVNGLALGQASGVAPRARVASYKVCWTYDNPAATDGTGSQNSCYTSDSVSAIDRAVADGVNVINFSISGSQTSVNDPVEQAFYRAALAGVFVAASAGNSGPGTAVAHVSPWLTTVGASTHDRAFSGDATLGNGAKYTGSSLTQGSVAAGTPMIRAEDAGLGGNASLCFSDAAAAAAASQVTLDPAKVTGKIVVCTRGTNARVDKSLAVKNAGGVGMVLVDNGAGPVAEAHSVPTVHVSAADGALIKTYAQTAGATGAVSNFYIGTTAAPFMANFSSRGPNQGDSNVMKPDLTAPGVDIIAQVTPALNQADRDAVANGTLVPGAAWASYQGTSMSSPHVAGLALLLKQAHPTWGPGAIKSALMTTAYSTLNDGVAGLSNGLLPWSQGAGHVQPNVATDPGLVYNAGKNDWVKYQCKVNRAAVSPASDCTTIGTLGETYELNLPSITVGTVVGSVNVPRTVTNVGATTATYTPAISLPGFTTTVTPASLTLAPGASASFTVKITPTTAAEGVWSYGQLVWTDGSHNVRIPVQAKVGKSITAPAELTANTASGTRLMTVRTGFNGRMGSKVGGFKDVTMSPAATLTPQAISSTGLKAVCQAGVDTASVKVYSFTVPAGAMVARFALRDADVGAAGDDNDLMVLYPNNTTSVYSGNDGSNEAVQITAPTAGTYKVCVAAYGGDGPTMTHQLSSWIVSPGEGTGIRVALPSQVYAGSTATVGLTWSGLPTGKRVLGGFQLTDLSGNAQTTTVLRVVTDGSVPVLNEPATVSSKVSEVAKAQ</sequence>
<dbReference type="RefSeq" id="WP_394386043.1">
    <property type="nucleotide sequence ID" value="NZ_JBIGIB010000004.1"/>
</dbReference>
<dbReference type="Gene3D" id="3.30.70.80">
    <property type="entry name" value="Peptidase S8 propeptide/proteinase inhibitor I9"/>
    <property type="match status" value="1"/>
</dbReference>
<evidence type="ECO:0000259" key="7">
    <source>
        <dbReference type="Pfam" id="PF00082"/>
    </source>
</evidence>
<feature type="domain" description="PA" evidence="8">
    <location>
        <begin position="446"/>
        <end position="525"/>
    </location>
</feature>
<proteinExistence type="inferred from homology"/>
<feature type="signal peptide" evidence="6">
    <location>
        <begin position="1"/>
        <end position="25"/>
    </location>
</feature>
<evidence type="ECO:0000313" key="13">
    <source>
        <dbReference type="Proteomes" id="UP001606303"/>
    </source>
</evidence>
<keyword evidence="4 5" id="KW-0720">Serine protease</keyword>
<dbReference type="Pfam" id="PF04151">
    <property type="entry name" value="PPC"/>
    <property type="match status" value="1"/>
</dbReference>
<dbReference type="EMBL" id="JBIGIB010000004">
    <property type="protein sequence ID" value="MFG6468099.1"/>
    <property type="molecule type" value="Genomic_DNA"/>
</dbReference>
<dbReference type="InterPro" id="IPR045051">
    <property type="entry name" value="SBT"/>
</dbReference>
<reference evidence="12 13" key="1">
    <citation type="submission" date="2024-08" db="EMBL/GenBank/DDBJ databases">
        <authorList>
            <person name="Lu H."/>
        </authorList>
    </citation>
    <scope>NUCLEOTIDE SEQUENCE [LARGE SCALE GENOMIC DNA]</scope>
    <source>
        <strain evidence="12 13">BYS87W</strain>
    </source>
</reference>
<evidence type="ECO:0000313" key="12">
    <source>
        <dbReference type="EMBL" id="MFG6468099.1"/>
    </source>
</evidence>
<dbReference type="SUPFAM" id="SSF52743">
    <property type="entry name" value="Subtilisin-like"/>
    <property type="match status" value="1"/>
</dbReference>
<dbReference type="Gene3D" id="3.40.50.200">
    <property type="entry name" value="Peptidase S8/S53 domain"/>
    <property type="match status" value="1"/>
</dbReference>
<dbReference type="InterPro" id="IPR046450">
    <property type="entry name" value="PA_dom_sf"/>
</dbReference>
<dbReference type="PROSITE" id="PS00138">
    <property type="entry name" value="SUBTILASE_SER"/>
    <property type="match status" value="1"/>
</dbReference>
<keyword evidence="13" id="KW-1185">Reference proteome</keyword>
<dbReference type="Proteomes" id="UP001606303">
    <property type="component" value="Unassembled WGS sequence"/>
</dbReference>